<proteinExistence type="inferred from homology"/>
<dbReference type="EMBL" id="JAJNEC010000003">
    <property type="protein sequence ID" value="MCD2421544.1"/>
    <property type="molecule type" value="Genomic_DNA"/>
</dbReference>
<sequence length="166" mass="18807">MPAIHHAVLIGAPAAQVYKAITSQEGLRAWWTPGTTAKPELGSMARFPFGPVYFKTMKITVLKPQEEVCWICTAGAGEWIDTHISFTLYTGDQQQLGNRYPEIGGQLEQQKDKGAATLLLFRHEAWKTYSLMFAECSYTWGRFLSSLKRYCETGKGRPWPHQHEPE</sequence>
<dbReference type="CDD" id="cd07814">
    <property type="entry name" value="SRPBCC_CalC_Aha1-like"/>
    <property type="match status" value="1"/>
</dbReference>
<dbReference type="RefSeq" id="WP_231002449.1">
    <property type="nucleotide sequence ID" value="NZ_JAJNEC010000003.1"/>
</dbReference>
<dbReference type="InterPro" id="IPR023393">
    <property type="entry name" value="START-like_dom_sf"/>
</dbReference>
<dbReference type="InterPro" id="IPR013538">
    <property type="entry name" value="ASHA1/2-like_C"/>
</dbReference>
<evidence type="ECO:0000313" key="4">
    <source>
        <dbReference type="Proteomes" id="UP001199816"/>
    </source>
</evidence>
<protein>
    <submittedName>
        <fullName evidence="3">SRPBCC domain-containing protein</fullName>
    </submittedName>
</protein>
<reference evidence="3 4" key="1">
    <citation type="submission" date="2021-11" db="EMBL/GenBank/DDBJ databases">
        <title>Genomic of Niabella pedocola.</title>
        <authorList>
            <person name="Wu T."/>
        </authorList>
    </citation>
    <scope>NUCLEOTIDE SEQUENCE [LARGE SCALE GENOMIC DNA]</scope>
    <source>
        <strain evidence="3 4">JCM 31011</strain>
    </source>
</reference>
<keyword evidence="4" id="KW-1185">Reference proteome</keyword>
<evidence type="ECO:0000313" key="3">
    <source>
        <dbReference type="EMBL" id="MCD2421544.1"/>
    </source>
</evidence>
<organism evidence="3 4">
    <name type="scientific">Niabella pedocola</name>
    <dbReference type="NCBI Taxonomy" id="1752077"/>
    <lineage>
        <taxon>Bacteria</taxon>
        <taxon>Pseudomonadati</taxon>
        <taxon>Bacteroidota</taxon>
        <taxon>Chitinophagia</taxon>
        <taxon>Chitinophagales</taxon>
        <taxon>Chitinophagaceae</taxon>
        <taxon>Niabella</taxon>
    </lineage>
</organism>
<gene>
    <name evidence="3" type="ORF">LQ567_02145</name>
</gene>
<comment type="caution">
    <text evidence="3">The sequence shown here is derived from an EMBL/GenBank/DDBJ whole genome shotgun (WGS) entry which is preliminary data.</text>
</comment>
<feature type="domain" description="Activator of Hsp90 ATPase homologue 1/2-like C-terminal" evidence="2">
    <location>
        <begin position="12"/>
        <end position="151"/>
    </location>
</feature>
<dbReference type="Proteomes" id="UP001199816">
    <property type="component" value="Unassembled WGS sequence"/>
</dbReference>
<dbReference type="Pfam" id="PF08327">
    <property type="entry name" value="AHSA1"/>
    <property type="match status" value="1"/>
</dbReference>
<evidence type="ECO:0000256" key="1">
    <source>
        <dbReference type="ARBA" id="ARBA00006817"/>
    </source>
</evidence>
<name>A0ABS8PKB0_9BACT</name>
<comment type="similarity">
    <text evidence="1">Belongs to the AHA1 family.</text>
</comment>
<dbReference type="SUPFAM" id="SSF55961">
    <property type="entry name" value="Bet v1-like"/>
    <property type="match status" value="1"/>
</dbReference>
<accession>A0ABS8PKB0</accession>
<dbReference type="Gene3D" id="3.30.530.20">
    <property type="match status" value="1"/>
</dbReference>
<evidence type="ECO:0000259" key="2">
    <source>
        <dbReference type="Pfam" id="PF08327"/>
    </source>
</evidence>